<feature type="chain" id="PRO_5030805700" description="Outer membrane protein beta-barrel domain-containing protein" evidence="1">
    <location>
        <begin position="22"/>
        <end position="177"/>
    </location>
</feature>
<organism evidence="2 3">
    <name type="scientific">Streptobacillus felis</name>
    <dbReference type="NCBI Taxonomy" id="1384509"/>
    <lineage>
        <taxon>Bacteria</taxon>
        <taxon>Fusobacteriati</taxon>
        <taxon>Fusobacteriota</taxon>
        <taxon>Fusobacteriia</taxon>
        <taxon>Fusobacteriales</taxon>
        <taxon>Leptotrichiaceae</taxon>
        <taxon>Streptobacillus</taxon>
    </lineage>
</organism>
<evidence type="ECO:0000256" key="1">
    <source>
        <dbReference type="SAM" id="SignalP"/>
    </source>
</evidence>
<gene>
    <name evidence="2" type="ORF">HP397_01470</name>
</gene>
<evidence type="ECO:0008006" key="4">
    <source>
        <dbReference type="Google" id="ProtNLM"/>
    </source>
</evidence>
<dbReference type="Proteomes" id="UP000526184">
    <property type="component" value="Unassembled WGS sequence"/>
</dbReference>
<name>A0A7Z0PFA4_9FUSO</name>
<comment type="caution">
    <text evidence="2">The sequence shown here is derived from an EMBL/GenBank/DDBJ whole genome shotgun (WGS) entry which is preliminary data.</text>
</comment>
<proteinExistence type="predicted"/>
<dbReference type="EMBL" id="JABMKT010000004">
    <property type="protein sequence ID" value="NYV27497.1"/>
    <property type="molecule type" value="Genomic_DNA"/>
</dbReference>
<feature type="signal peptide" evidence="1">
    <location>
        <begin position="1"/>
        <end position="21"/>
    </location>
</feature>
<dbReference type="RefSeq" id="WP_067320392.1">
    <property type="nucleotide sequence ID" value="NZ_CBCRWS010000018.1"/>
</dbReference>
<dbReference type="OrthoDB" id="9905740at2"/>
<evidence type="ECO:0000313" key="2">
    <source>
        <dbReference type="EMBL" id="NYV27497.1"/>
    </source>
</evidence>
<evidence type="ECO:0000313" key="3">
    <source>
        <dbReference type="Proteomes" id="UP000526184"/>
    </source>
</evidence>
<keyword evidence="1" id="KW-0732">Signal</keyword>
<sequence>MKKLLLTVAVLAGLTSFSAKISGPKHGLEAGAGVDIVNPTLHVTYYPEWKADINKNFDITFGPKISAIGEVLVGAGGAPKGGAFLVTAGIGADFNVALPNTTNKFYVGLETGGGLGYIKATKTEKTENSETTTTVHGVTYIPIGKIALGGKFSNGFKVAGYTGYGKGIVGLEVGYTF</sequence>
<dbReference type="AlphaFoldDB" id="A0A7Z0PFA4"/>
<keyword evidence="3" id="KW-1185">Reference proteome</keyword>
<protein>
    <recommendedName>
        <fullName evidence="4">Outer membrane protein beta-barrel domain-containing protein</fullName>
    </recommendedName>
</protein>
<reference evidence="2 3" key="1">
    <citation type="submission" date="2020-05" db="EMBL/GenBank/DDBJ databases">
        <title>Streptobacillus felis strain LHL191014123.</title>
        <authorList>
            <person name="Fawzy A."/>
            <person name="Rau J."/>
            <person name="Risse K."/>
            <person name="Schauerte N."/>
            <person name="Geiger C."/>
            <person name="Blom J."/>
            <person name="Imirzalioglu C."/>
            <person name="Falgenhauer J."/>
            <person name="Bach A."/>
            <person name="Herden C."/>
            <person name="Eisenberg T."/>
        </authorList>
    </citation>
    <scope>NUCLEOTIDE SEQUENCE [LARGE SCALE GENOMIC DNA]</scope>
    <source>
        <strain evidence="2 3">LHL191014123</strain>
    </source>
</reference>
<accession>A0A7Z0PFA4</accession>